<protein>
    <submittedName>
        <fullName evidence="2">Uncharacterized protein</fullName>
    </submittedName>
</protein>
<name>A0A165C6I8_9APHY</name>
<feature type="compositionally biased region" description="Basic and acidic residues" evidence="1">
    <location>
        <begin position="46"/>
        <end position="60"/>
    </location>
</feature>
<organism evidence="2 3">
    <name type="scientific">Laetiporus sulphureus 93-53</name>
    <dbReference type="NCBI Taxonomy" id="1314785"/>
    <lineage>
        <taxon>Eukaryota</taxon>
        <taxon>Fungi</taxon>
        <taxon>Dikarya</taxon>
        <taxon>Basidiomycota</taxon>
        <taxon>Agaricomycotina</taxon>
        <taxon>Agaricomycetes</taxon>
        <taxon>Polyporales</taxon>
        <taxon>Laetiporus</taxon>
    </lineage>
</organism>
<dbReference type="RefSeq" id="XP_040760029.1">
    <property type="nucleotide sequence ID" value="XM_040909839.1"/>
</dbReference>
<gene>
    <name evidence="2" type="ORF">LAESUDRAFT_730479</name>
</gene>
<dbReference type="Proteomes" id="UP000076871">
    <property type="component" value="Unassembled WGS sequence"/>
</dbReference>
<reference evidence="2 3" key="1">
    <citation type="journal article" date="2016" name="Mol. Biol. Evol.">
        <title>Comparative Genomics of Early-Diverging Mushroom-Forming Fungi Provides Insights into the Origins of Lignocellulose Decay Capabilities.</title>
        <authorList>
            <person name="Nagy L.G."/>
            <person name="Riley R."/>
            <person name="Tritt A."/>
            <person name="Adam C."/>
            <person name="Daum C."/>
            <person name="Floudas D."/>
            <person name="Sun H."/>
            <person name="Yadav J.S."/>
            <person name="Pangilinan J."/>
            <person name="Larsson K.H."/>
            <person name="Matsuura K."/>
            <person name="Barry K."/>
            <person name="Labutti K."/>
            <person name="Kuo R."/>
            <person name="Ohm R.A."/>
            <person name="Bhattacharya S.S."/>
            <person name="Shirouzu T."/>
            <person name="Yoshinaga Y."/>
            <person name="Martin F.M."/>
            <person name="Grigoriev I.V."/>
            <person name="Hibbett D.S."/>
        </authorList>
    </citation>
    <scope>NUCLEOTIDE SEQUENCE [LARGE SCALE GENOMIC DNA]</scope>
    <source>
        <strain evidence="2 3">93-53</strain>
    </source>
</reference>
<proteinExistence type="predicted"/>
<dbReference type="AlphaFoldDB" id="A0A165C6I8"/>
<sequence>MSFELNILSSTEQARETDHTHPQGSIEHNQIIAEPRGMADNVAIADDSHQDVNEEERMGEVEEEMMSDEEDYV</sequence>
<evidence type="ECO:0000313" key="2">
    <source>
        <dbReference type="EMBL" id="KZT02289.1"/>
    </source>
</evidence>
<evidence type="ECO:0000256" key="1">
    <source>
        <dbReference type="SAM" id="MobiDB-lite"/>
    </source>
</evidence>
<feature type="region of interest" description="Disordered" evidence="1">
    <location>
        <begin position="45"/>
        <end position="73"/>
    </location>
</feature>
<feature type="compositionally biased region" description="Acidic residues" evidence="1">
    <location>
        <begin position="61"/>
        <end position="73"/>
    </location>
</feature>
<dbReference type="InParanoid" id="A0A165C6I8"/>
<evidence type="ECO:0000313" key="3">
    <source>
        <dbReference type="Proteomes" id="UP000076871"/>
    </source>
</evidence>
<dbReference type="EMBL" id="KV427654">
    <property type="protein sequence ID" value="KZT02289.1"/>
    <property type="molecule type" value="Genomic_DNA"/>
</dbReference>
<keyword evidence="3" id="KW-1185">Reference proteome</keyword>
<accession>A0A165C6I8</accession>
<feature type="region of interest" description="Disordered" evidence="1">
    <location>
        <begin position="1"/>
        <end position="30"/>
    </location>
</feature>
<dbReference type="GeneID" id="63826868"/>